<reference evidence="3" key="1">
    <citation type="submission" date="2019-12" db="EMBL/GenBank/DDBJ databases">
        <title>Complete genome of Terracaulis silvestris 0127_4.</title>
        <authorList>
            <person name="Vieira S."/>
            <person name="Riedel T."/>
            <person name="Sproer C."/>
            <person name="Pascual J."/>
            <person name="Boedeker C."/>
            <person name="Overmann J."/>
        </authorList>
    </citation>
    <scope>NUCLEOTIDE SEQUENCE [LARGE SCALE GENOMIC DNA]</scope>
    <source>
        <strain evidence="3">0127_4</strain>
    </source>
</reference>
<organism evidence="2 3">
    <name type="scientific">Terricaulis silvestris</name>
    <dbReference type="NCBI Taxonomy" id="2686094"/>
    <lineage>
        <taxon>Bacteria</taxon>
        <taxon>Pseudomonadati</taxon>
        <taxon>Pseudomonadota</taxon>
        <taxon>Alphaproteobacteria</taxon>
        <taxon>Caulobacterales</taxon>
        <taxon>Caulobacteraceae</taxon>
        <taxon>Terricaulis</taxon>
    </lineage>
</organism>
<keyword evidence="3" id="KW-1185">Reference proteome</keyword>
<dbReference type="KEGG" id="tsv:DSM104635_01111"/>
<evidence type="ECO:0000256" key="1">
    <source>
        <dbReference type="SAM" id="SignalP"/>
    </source>
</evidence>
<dbReference type="Proteomes" id="UP000431269">
    <property type="component" value="Chromosome"/>
</dbReference>
<keyword evidence="1" id="KW-0732">Signal</keyword>
<accession>A0A6I6MHE8</accession>
<dbReference type="AlphaFoldDB" id="A0A6I6MHE8"/>
<gene>
    <name evidence="2" type="ORF">DSM104635_01111</name>
</gene>
<evidence type="ECO:0000313" key="2">
    <source>
        <dbReference type="EMBL" id="QGZ94295.1"/>
    </source>
</evidence>
<sequence length="299" mass="32202">MLRTLTAITASLALLCPSSANADAVHDALEAYALYQNDVSTLLDVDVENARTVDAARARLARHNSDRVSRGWIAYGALTAAQSQRFASSIETRIRRDGRDSVLRSLRDDVGYARQQRNSAQAVQLILTAASADSARTAQAGSLYDRFARTAGVVQLAGTGRAELPGVTRLSPDMLDRLRGAGRVSQASVAYGERGFWDGVAGRDGAAPRVRAGGEDRSYAPVTDHMLTLAAIVVADAERGERRRVETLLNEPLTQQCMHMQQLQLRQCLSVSVDAAERAYCLGQHALTGPGSCFASMVR</sequence>
<feature type="signal peptide" evidence="1">
    <location>
        <begin position="1"/>
        <end position="22"/>
    </location>
</feature>
<feature type="chain" id="PRO_5026224302" evidence="1">
    <location>
        <begin position="23"/>
        <end position="299"/>
    </location>
</feature>
<proteinExistence type="predicted"/>
<dbReference type="EMBL" id="CP047045">
    <property type="protein sequence ID" value="QGZ94295.1"/>
    <property type="molecule type" value="Genomic_DNA"/>
</dbReference>
<name>A0A6I6MHE8_9CAUL</name>
<dbReference type="RefSeq" id="WP_158765247.1">
    <property type="nucleotide sequence ID" value="NZ_CP047045.1"/>
</dbReference>
<protein>
    <submittedName>
        <fullName evidence="2">Uncharacterized protein</fullName>
    </submittedName>
</protein>
<evidence type="ECO:0000313" key="3">
    <source>
        <dbReference type="Proteomes" id="UP000431269"/>
    </source>
</evidence>